<name>A0AAP5H020_PAEAM</name>
<sequence>MQSGTKWTALILSVVAGVGGMIIGSTKLKNNTSASVQPRAERAVTNATSRTAAAVMSTDVTAVVESLGKPFKKAPYANNVWDLQLYRGKIYMGHGNSSNVGVAPNAGPIPVIYYDTITSTFQTQTVSSSNPGILPTTKMFVDEEQIDIYKVLDGKLFIPGNDSDGESWGLGNFYRLDGEIWTKYRNLPLGVHVYDLASYRGKLFAALGTEDKPTVLISHDQGESWQHYGTINTYGYRAYTLFQIGGKLYASGMMYPANNIWGDRTYILEINTNLQKRDVVIYGSRMLPGLTYQLGTTPYNRIGKNVNFDNKLLYIAGQVFNDGQLTPRSLNVMTAINQARRVILPDTAALPTDVLAREGKAYVLTYTRQNLNYINRVYETTDLVTWTEILSFEQDTYARSFEESEGDFYFGLGTDPDVLSASSGKLLRVRRDNIAINSN</sequence>
<dbReference type="Proteomes" id="UP001254832">
    <property type="component" value="Unassembled WGS sequence"/>
</dbReference>
<feature type="transmembrane region" description="Helical" evidence="1">
    <location>
        <begin position="7"/>
        <end position="25"/>
    </location>
</feature>
<dbReference type="RefSeq" id="WP_056692250.1">
    <property type="nucleotide sequence ID" value="NZ_JAVDTR010000005.1"/>
</dbReference>
<dbReference type="SUPFAM" id="SSF50939">
    <property type="entry name" value="Sialidases"/>
    <property type="match status" value="1"/>
</dbReference>
<reference evidence="2" key="1">
    <citation type="submission" date="2023-07" db="EMBL/GenBank/DDBJ databases">
        <title>Sorghum-associated microbial communities from plants grown in Nebraska, USA.</title>
        <authorList>
            <person name="Schachtman D."/>
        </authorList>
    </citation>
    <scope>NUCLEOTIDE SEQUENCE</scope>
    <source>
        <strain evidence="2">BE80</strain>
    </source>
</reference>
<evidence type="ECO:0000313" key="3">
    <source>
        <dbReference type="Proteomes" id="UP001254832"/>
    </source>
</evidence>
<dbReference type="EMBL" id="JAVDTR010000005">
    <property type="protein sequence ID" value="MDR6723818.1"/>
    <property type="molecule type" value="Genomic_DNA"/>
</dbReference>
<comment type="caution">
    <text evidence="2">The sequence shown here is derived from an EMBL/GenBank/DDBJ whole genome shotgun (WGS) entry which is preliminary data.</text>
</comment>
<evidence type="ECO:0000313" key="2">
    <source>
        <dbReference type="EMBL" id="MDR6723818.1"/>
    </source>
</evidence>
<organism evidence="2 3">
    <name type="scientific">Paenibacillus amylolyticus</name>
    <dbReference type="NCBI Taxonomy" id="1451"/>
    <lineage>
        <taxon>Bacteria</taxon>
        <taxon>Bacillati</taxon>
        <taxon>Bacillota</taxon>
        <taxon>Bacilli</taxon>
        <taxon>Bacillales</taxon>
        <taxon>Paenibacillaceae</taxon>
        <taxon>Paenibacillus</taxon>
    </lineage>
</organism>
<keyword evidence="1" id="KW-0472">Membrane</keyword>
<keyword evidence="1" id="KW-1133">Transmembrane helix</keyword>
<protein>
    <submittedName>
        <fullName evidence="2">Uncharacterized protein</fullName>
    </submittedName>
</protein>
<evidence type="ECO:0000256" key="1">
    <source>
        <dbReference type="SAM" id="Phobius"/>
    </source>
</evidence>
<proteinExistence type="predicted"/>
<keyword evidence="1" id="KW-0812">Transmembrane</keyword>
<dbReference type="InterPro" id="IPR036278">
    <property type="entry name" value="Sialidase_sf"/>
</dbReference>
<dbReference type="AlphaFoldDB" id="A0AAP5H020"/>
<accession>A0AAP5H020</accession>
<gene>
    <name evidence="2" type="ORF">J2W91_002280</name>
</gene>